<evidence type="ECO:0000256" key="4">
    <source>
        <dbReference type="ARBA" id="ARBA00023163"/>
    </source>
</evidence>
<dbReference type="AlphaFoldDB" id="A0A9D9E5V4"/>
<evidence type="ECO:0000259" key="6">
    <source>
        <dbReference type="Pfam" id="PF00156"/>
    </source>
</evidence>
<evidence type="ECO:0000256" key="2">
    <source>
        <dbReference type="ARBA" id="ARBA00023015"/>
    </source>
</evidence>
<dbReference type="PANTHER" id="PTHR43864">
    <property type="entry name" value="HYPOXANTHINE/GUANINE PHOSPHORIBOSYLTRANSFERASE"/>
    <property type="match status" value="1"/>
</dbReference>
<evidence type="ECO:0000313" key="8">
    <source>
        <dbReference type="EMBL" id="MBO8441127.1"/>
    </source>
</evidence>
<reference evidence="8" key="2">
    <citation type="journal article" date="2021" name="PeerJ">
        <title>Extensive microbial diversity within the chicken gut microbiome revealed by metagenomics and culture.</title>
        <authorList>
            <person name="Gilroy R."/>
            <person name="Ravi A."/>
            <person name="Getino M."/>
            <person name="Pursley I."/>
            <person name="Horton D.L."/>
            <person name="Alikhan N.F."/>
            <person name="Baker D."/>
            <person name="Gharbi K."/>
            <person name="Hall N."/>
            <person name="Watson M."/>
            <person name="Adriaenssens E.M."/>
            <person name="Foster-Nyarko E."/>
            <person name="Jarju S."/>
            <person name="Secka A."/>
            <person name="Antonio M."/>
            <person name="Oren A."/>
            <person name="Chaudhuri R.R."/>
            <person name="La Ragione R."/>
            <person name="Hildebrand F."/>
            <person name="Pallen M.J."/>
        </authorList>
    </citation>
    <scope>NUCLEOTIDE SEQUENCE</scope>
    <source>
        <strain evidence="8">C6-149</strain>
    </source>
</reference>
<dbReference type="EMBL" id="JADIMP010000028">
    <property type="protein sequence ID" value="MBO8441127.1"/>
    <property type="molecule type" value="Genomic_DNA"/>
</dbReference>
<evidence type="ECO:0000256" key="5">
    <source>
        <dbReference type="ARBA" id="ARBA00049656"/>
    </source>
</evidence>
<protein>
    <submittedName>
        <fullName evidence="8">Pur operon repressor</fullName>
    </submittedName>
</protein>
<dbReference type="SUPFAM" id="SSF46785">
    <property type="entry name" value="Winged helix' DNA-binding domain"/>
    <property type="match status" value="1"/>
</dbReference>
<sequence length="276" mass="30026">MKVRRAERLIDMTRYFLEHPQTLVSLSVFASKYEAAKSSVSEDLTILNRALQNRGVGKLTTYPGAAGGVMFTTYMSKQNAQKLIDKLCEEAVKGDRVMPGGYVYFSDILGRPEILREIGKLIATEYSNKKVDAVLTVAVKGISLAQAVAEQLNVPFVIARQDGAVTDGATVSVNYLSKSSSEIGKIQVASRALPAGSHVLLVDDFIKGGGTMSGLVDLVHEIYCEVAGITVFGEGRYTGVRKIKEFTSLLHVETVTNDDDQLDLKITPGNILDKIY</sequence>
<name>A0A9D9E5V4_9LACO</name>
<dbReference type="Gene3D" id="3.40.50.2020">
    <property type="match status" value="1"/>
</dbReference>
<dbReference type="SUPFAM" id="SSF53271">
    <property type="entry name" value="PRTase-like"/>
    <property type="match status" value="1"/>
</dbReference>
<dbReference type="InterPro" id="IPR010078">
    <property type="entry name" value="PurR_Bsub"/>
</dbReference>
<keyword evidence="2" id="KW-0805">Transcription regulation</keyword>
<dbReference type="CDD" id="cd06223">
    <property type="entry name" value="PRTases_typeI"/>
    <property type="match status" value="1"/>
</dbReference>
<comment type="caution">
    <text evidence="8">The sequence shown here is derived from an EMBL/GenBank/DDBJ whole genome shotgun (WGS) entry which is preliminary data.</text>
</comment>
<evidence type="ECO:0000313" key="9">
    <source>
        <dbReference type="Proteomes" id="UP000823614"/>
    </source>
</evidence>
<organism evidence="8 9">
    <name type="scientific">Candidatus Gallilactobacillus intestinavium</name>
    <dbReference type="NCBI Taxonomy" id="2840838"/>
    <lineage>
        <taxon>Bacteria</taxon>
        <taxon>Bacillati</taxon>
        <taxon>Bacillota</taxon>
        <taxon>Bacilli</taxon>
        <taxon>Lactobacillales</taxon>
        <taxon>Lactobacillaceae</taxon>
        <taxon>Lactobacillaceae incertae sedis</taxon>
        <taxon>Candidatus Gallilactobacillus</taxon>
    </lineage>
</organism>
<dbReference type="GO" id="GO:0045982">
    <property type="term" value="P:negative regulation of purine nucleobase metabolic process"/>
    <property type="evidence" value="ECO:0007669"/>
    <property type="project" value="InterPro"/>
</dbReference>
<comment type="subunit">
    <text evidence="1">Homodimer.</text>
</comment>
<feature type="domain" description="Bacterial purine repressor N-terminal" evidence="7">
    <location>
        <begin position="4"/>
        <end position="72"/>
    </location>
</feature>
<dbReference type="GO" id="GO:0045892">
    <property type="term" value="P:negative regulation of DNA-templated transcription"/>
    <property type="evidence" value="ECO:0007669"/>
    <property type="project" value="InterPro"/>
</dbReference>
<keyword evidence="3" id="KW-0238">DNA-binding</keyword>
<evidence type="ECO:0000256" key="3">
    <source>
        <dbReference type="ARBA" id="ARBA00023125"/>
    </source>
</evidence>
<gene>
    <name evidence="8" type="primary">purR</name>
    <name evidence="8" type="ORF">IAA89_01560</name>
</gene>
<dbReference type="InterPro" id="IPR050118">
    <property type="entry name" value="Pur/Pyrimidine_PRTase"/>
</dbReference>
<accession>A0A9D9E5V4</accession>
<dbReference type="Pfam" id="PF09182">
    <property type="entry name" value="PuR_N"/>
    <property type="match status" value="1"/>
</dbReference>
<dbReference type="Proteomes" id="UP000823614">
    <property type="component" value="Unassembled WGS sequence"/>
</dbReference>
<dbReference type="GO" id="GO:0003677">
    <property type="term" value="F:DNA binding"/>
    <property type="evidence" value="ECO:0007669"/>
    <property type="project" value="UniProtKB-KW"/>
</dbReference>
<comment type="similarity">
    <text evidence="5">Belongs to the purine/pyrimidine phosphoribosyltransferase family. PurR subfamily.</text>
</comment>
<dbReference type="InterPro" id="IPR000836">
    <property type="entry name" value="PRTase_dom"/>
</dbReference>
<dbReference type="Pfam" id="PF00156">
    <property type="entry name" value="Pribosyltran"/>
    <property type="match status" value="1"/>
</dbReference>
<keyword evidence="4" id="KW-0804">Transcription</keyword>
<dbReference type="InterPro" id="IPR036390">
    <property type="entry name" value="WH_DNA-bd_sf"/>
</dbReference>
<evidence type="ECO:0000256" key="1">
    <source>
        <dbReference type="ARBA" id="ARBA00011738"/>
    </source>
</evidence>
<evidence type="ECO:0000259" key="7">
    <source>
        <dbReference type="Pfam" id="PF09182"/>
    </source>
</evidence>
<proteinExistence type="inferred from homology"/>
<dbReference type="PANTHER" id="PTHR43864:SF2">
    <property type="entry name" value="PUR OPERON REPRESSOR"/>
    <property type="match status" value="1"/>
</dbReference>
<feature type="domain" description="Phosphoribosyltransferase" evidence="6">
    <location>
        <begin position="108"/>
        <end position="252"/>
    </location>
</feature>
<dbReference type="Gene3D" id="1.10.10.10">
    <property type="entry name" value="Winged helix-like DNA-binding domain superfamily/Winged helix DNA-binding domain"/>
    <property type="match status" value="1"/>
</dbReference>
<dbReference type="InterPro" id="IPR015265">
    <property type="entry name" value="PuR_N"/>
</dbReference>
<dbReference type="InterPro" id="IPR029057">
    <property type="entry name" value="PRTase-like"/>
</dbReference>
<dbReference type="InterPro" id="IPR036388">
    <property type="entry name" value="WH-like_DNA-bd_sf"/>
</dbReference>
<reference evidence="8" key="1">
    <citation type="submission" date="2020-10" db="EMBL/GenBank/DDBJ databases">
        <authorList>
            <person name="Gilroy R."/>
        </authorList>
    </citation>
    <scope>NUCLEOTIDE SEQUENCE</scope>
    <source>
        <strain evidence="8">C6-149</strain>
    </source>
</reference>
<dbReference type="NCBIfam" id="TIGR01743">
    <property type="entry name" value="purR_Bsub"/>
    <property type="match status" value="1"/>
</dbReference>